<dbReference type="InterPro" id="IPR050141">
    <property type="entry name" value="GCL_type2/YbdK_subfam"/>
</dbReference>
<keyword evidence="2 4" id="KW-0547">Nucleotide-binding</keyword>
<evidence type="ECO:0000313" key="5">
    <source>
        <dbReference type="EMBL" id="KWT66876.1"/>
    </source>
</evidence>
<organism evidence="5 6">
    <name type="scientific">Hyphomicrobium sulfonivorans</name>
    <dbReference type="NCBI Taxonomy" id="121290"/>
    <lineage>
        <taxon>Bacteria</taxon>
        <taxon>Pseudomonadati</taxon>
        <taxon>Pseudomonadota</taxon>
        <taxon>Alphaproteobacteria</taxon>
        <taxon>Hyphomicrobiales</taxon>
        <taxon>Hyphomicrobiaceae</taxon>
        <taxon>Hyphomicrobium</taxon>
    </lineage>
</organism>
<dbReference type="PANTHER" id="PTHR36510:SF1">
    <property type="entry name" value="GLUTAMATE--CYSTEINE LIGASE 2-RELATED"/>
    <property type="match status" value="1"/>
</dbReference>
<dbReference type="PANTHER" id="PTHR36510">
    <property type="entry name" value="GLUTAMATE--CYSTEINE LIGASE 2-RELATED"/>
    <property type="match status" value="1"/>
</dbReference>
<dbReference type="NCBIfam" id="TIGR02050">
    <property type="entry name" value="gshA_cyan_rel"/>
    <property type="match status" value="1"/>
</dbReference>
<dbReference type="InterPro" id="IPR011793">
    <property type="entry name" value="YbdK"/>
</dbReference>
<comment type="caution">
    <text evidence="5">The sequence shown here is derived from an EMBL/GenBank/DDBJ whole genome shotgun (WGS) entry which is preliminary data.</text>
</comment>
<dbReference type="STRING" id="121290.APY04_2283"/>
<dbReference type="EMBL" id="LMTR01000071">
    <property type="protein sequence ID" value="KWT66876.1"/>
    <property type="molecule type" value="Genomic_DNA"/>
</dbReference>
<dbReference type="AlphaFoldDB" id="A0A109BDP8"/>
<dbReference type="NCBIfam" id="NF010039">
    <property type="entry name" value="PRK13515.1"/>
    <property type="match status" value="1"/>
</dbReference>
<evidence type="ECO:0000256" key="3">
    <source>
        <dbReference type="ARBA" id="ARBA00022840"/>
    </source>
</evidence>
<comment type="catalytic activity">
    <reaction evidence="4">
        <text>L-cysteine + L-glutamate + ATP = gamma-L-glutamyl-L-cysteine + ADP + phosphate + H(+)</text>
        <dbReference type="Rhea" id="RHEA:13285"/>
        <dbReference type="ChEBI" id="CHEBI:15378"/>
        <dbReference type="ChEBI" id="CHEBI:29985"/>
        <dbReference type="ChEBI" id="CHEBI:30616"/>
        <dbReference type="ChEBI" id="CHEBI:35235"/>
        <dbReference type="ChEBI" id="CHEBI:43474"/>
        <dbReference type="ChEBI" id="CHEBI:58173"/>
        <dbReference type="ChEBI" id="CHEBI:456216"/>
        <dbReference type="EC" id="6.3.2.2"/>
    </reaction>
</comment>
<keyword evidence="6" id="KW-1185">Reference proteome</keyword>
<dbReference type="OrthoDB" id="9769628at2"/>
<keyword evidence="3 4" id="KW-0067">ATP-binding</keyword>
<evidence type="ECO:0000256" key="4">
    <source>
        <dbReference type="HAMAP-Rule" id="MF_01609"/>
    </source>
</evidence>
<dbReference type="Proteomes" id="UP000059074">
    <property type="component" value="Unassembled WGS sequence"/>
</dbReference>
<dbReference type="GO" id="GO:0042398">
    <property type="term" value="P:modified amino acid biosynthetic process"/>
    <property type="evidence" value="ECO:0007669"/>
    <property type="project" value="InterPro"/>
</dbReference>
<dbReference type="GO" id="GO:0005524">
    <property type="term" value="F:ATP binding"/>
    <property type="evidence" value="ECO:0007669"/>
    <property type="project" value="UniProtKB-KW"/>
</dbReference>
<keyword evidence="1 4" id="KW-0436">Ligase</keyword>
<dbReference type="Pfam" id="PF04107">
    <property type="entry name" value="GCS2"/>
    <property type="match status" value="1"/>
</dbReference>
<gene>
    <name evidence="5" type="ORF">APY04_2283</name>
</gene>
<evidence type="ECO:0000256" key="1">
    <source>
        <dbReference type="ARBA" id="ARBA00022598"/>
    </source>
</evidence>
<dbReference type="HAMAP" id="MF_01609">
    <property type="entry name" value="Glu_cys_ligase_2"/>
    <property type="match status" value="1"/>
</dbReference>
<dbReference type="InterPro" id="IPR014746">
    <property type="entry name" value="Gln_synth/guanido_kin_cat_dom"/>
</dbReference>
<dbReference type="Gene3D" id="3.30.590.20">
    <property type="match status" value="1"/>
</dbReference>
<evidence type="ECO:0000313" key="6">
    <source>
        <dbReference type="Proteomes" id="UP000059074"/>
    </source>
</evidence>
<proteinExistence type="inferred from homology"/>
<dbReference type="InterPro" id="IPR006336">
    <property type="entry name" value="GCS2"/>
</dbReference>
<sequence>MGTVAPSFTFGIEEEYHLVDLESRHFAAAPEELMRISEAELGKQVAPEFFRSQIEVGTSVHNDFAAARKELARLRGTIARIAARFGMAPIAASTHPFADRSGLETTPKPRYQALAEDFGGIGRRLAICGMHVHVAIDDPDMRIDLMNQVRYFLPHFLMLSTSSPFWQGEDTGLKSYRLAVFHELPRTGLPQRFESFTEYERTINVLLRNGVIEDATKIWWDLRPSARFPTLEMRVTDVCTRLDDALSIAALYACTLRMLYRLRRANQKWRSYPAFLIEENRWRAQRYGVSETLFDFGQGKLVPFATLIAELTGLLAEDAAALGCEREVRHALNIATGGTSADRQVTRYRHLQSLGATQAEALVGVVDGLIAETVEGCDV</sequence>
<dbReference type="RefSeq" id="WP_068462530.1">
    <property type="nucleotide sequence ID" value="NZ_LMTR01000071.1"/>
</dbReference>
<dbReference type="SUPFAM" id="SSF55931">
    <property type="entry name" value="Glutamine synthetase/guanido kinase"/>
    <property type="match status" value="1"/>
</dbReference>
<dbReference type="EC" id="6.3.2.2" evidence="4"/>
<name>A0A109BDP8_HYPSL</name>
<comment type="function">
    <text evidence="4">ATP-dependent carboxylate-amine ligase which exhibits weak glutamate--cysteine ligase activity.</text>
</comment>
<dbReference type="PATRIC" id="fig|121290.4.peg.2481"/>
<reference evidence="5 6" key="1">
    <citation type="submission" date="2015-10" db="EMBL/GenBank/DDBJ databases">
        <title>Transcriptomic analysis of a linuron degrading triple-species bacterial consortium.</title>
        <authorList>
            <person name="Albers P."/>
        </authorList>
    </citation>
    <scope>NUCLEOTIDE SEQUENCE [LARGE SCALE GENOMIC DNA]</scope>
    <source>
        <strain evidence="5 6">WDL6</strain>
    </source>
</reference>
<evidence type="ECO:0000256" key="2">
    <source>
        <dbReference type="ARBA" id="ARBA00022741"/>
    </source>
</evidence>
<protein>
    <recommendedName>
        <fullName evidence="4">Putative glutamate--cysteine ligase 2</fullName>
        <ecNumber evidence="4">6.3.2.2</ecNumber>
    </recommendedName>
    <alternativeName>
        <fullName evidence="4">Gamma-glutamylcysteine synthetase 2</fullName>
        <shortName evidence="4">GCS 2</shortName>
        <shortName evidence="4">Gamma-GCS 2</shortName>
    </alternativeName>
</protein>
<dbReference type="GO" id="GO:0004357">
    <property type="term" value="F:glutamate-cysteine ligase activity"/>
    <property type="evidence" value="ECO:0007669"/>
    <property type="project" value="UniProtKB-EC"/>
</dbReference>
<accession>A0A109BDP8</accession>
<comment type="similarity">
    <text evidence="4">Belongs to the glutamate--cysteine ligase type 2 family. YbdK subfamily.</text>
</comment>